<accession>A0AAW0CWH8</accession>
<dbReference type="Proteomes" id="UP001362999">
    <property type="component" value="Unassembled WGS sequence"/>
</dbReference>
<dbReference type="AlphaFoldDB" id="A0AAW0CWH8"/>
<reference evidence="1 2" key="1">
    <citation type="journal article" date="2024" name="J Genomics">
        <title>Draft genome sequencing and assembly of Favolaschia claudopus CIRM-BRFM 2984 isolated from oak limbs.</title>
        <authorList>
            <person name="Navarro D."/>
            <person name="Drula E."/>
            <person name="Chaduli D."/>
            <person name="Cazenave R."/>
            <person name="Ahrendt S."/>
            <person name="Wang J."/>
            <person name="Lipzen A."/>
            <person name="Daum C."/>
            <person name="Barry K."/>
            <person name="Grigoriev I.V."/>
            <person name="Favel A."/>
            <person name="Rosso M.N."/>
            <person name="Martin F."/>
        </authorList>
    </citation>
    <scope>NUCLEOTIDE SEQUENCE [LARGE SCALE GENOMIC DNA]</scope>
    <source>
        <strain evidence="1 2">CIRM-BRFM 2984</strain>
    </source>
</reference>
<gene>
    <name evidence="1" type="ORF">R3P38DRAFT_2879296</name>
</gene>
<dbReference type="PANTHER" id="PTHR42057">
    <property type="entry name" value="F-BOX DOMAIN PROTEIN (AFU_ORTHOLOGUE AFUA_4G00200)"/>
    <property type="match status" value="1"/>
</dbReference>
<keyword evidence="2" id="KW-1185">Reference proteome</keyword>
<protein>
    <submittedName>
        <fullName evidence="1">Pribosyltran domain-containing protein</fullName>
    </submittedName>
</protein>
<sequence>MTTSTHSCSHGPLPVELLEAIIKIVKDDESSNLLSLRLVSKVLNQLSTPLAFREIVIKDSVKSAQAVAFVQSCDGSLRSLVREVIFKGDAVCLQEDEESTDSLGEDNREALQTVFSGLAKFDNMKSLKLVFHELFEEEDSFQLPGDPSHYLRLQRQIFRALSSSPPPVSLISLTMQNVISMPDDIYLDQDFHQLFTGLQDLSISVLSDVEYEGSYYQDPLVDFWAASMTALVGASTGLTGLTIRSDQIIGTYPALSFAGVSMPRLSSLTLYDFALEPLFSDSDAVVFILRHKPTLEHLKLVGCSIDGGEEGEFTRPWHAVFSLFEAELDNIQEFVFNAFFDAKSLADADEFERKAMFIYTRLDPGWGYLPWDEELPTANLDLPALESLLAVVESRRSSSDLEK</sequence>
<comment type="caution">
    <text evidence="1">The sequence shown here is derived from an EMBL/GenBank/DDBJ whole genome shotgun (WGS) entry which is preliminary data.</text>
</comment>
<dbReference type="PANTHER" id="PTHR42057:SF2">
    <property type="entry name" value="F-BOX DOMAIN PROTEIN (AFU_ORTHOLOGUE AFUA_4G00200)-RELATED"/>
    <property type="match status" value="1"/>
</dbReference>
<dbReference type="EMBL" id="JAWWNJ010000011">
    <property type="protein sequence ID" value="KAK7044528.1"/>
    <property type="molecule type" value="Genomic_DNA"/>
</dbReference>
<evidence type="ECO:0000313" key="2">
    <source>
        <dbReference type="Proteomes" id="UP001362999"/>
    </source>
</evidence>
<name>A0AAW0CWH8_9AGAR</name>
<proteinExistence type="predicted"/>
<organism evidence="1 2">
    <name type="scientific">Favolaschia claudopus</name>
    <dbReference type="NCBI Taxonomy" id="2862362"/>
    <lineage>
        <taxon>Eukaryota</taxon>
        <taxon>Fungi</taxon>
        <taxon>Dikarya</taxon>
        <taxon>Basidiomycota</taxon>
        <taxon>Agaricomycotina</taxon>
        <taxon>Agaricomycetes</taxon>
        <taxon>Agaricomycetidae</taxon>
        <taxon>Agaricales</taxon>
        <taxon>Marasmiineae</taxon>
        <taxon>Mycenaceae</taxon>
        <taxon>Favolaschia</taxon>
    </lineage>
</organism>
<evidence type="ECO:0000313" key="1">
    <source>
        <dbReference type="EMBL" id="KAK7044528.1"/>
    </source>
</evidence>